<name>A0A0G2YDT0_MIMIV</name>
<evidence type="ECO:0000259" key="2">
    <source>
        <dbReference type="SMART" id="SM00244"/>
    </source>
</evidence>
<dbReference type="RefSeq" id="YP_003987131.1">
    <property type="nucleotide sequence ID" value="NC_014649.1"/>
</dbReference>
<dbReference type="OrthoDB" id="30546at10239"/>
<organism evidence="3 6">
    <name type="scientific">Acanthamoeba polyphaga mimivirus</name>
    <name type="common">APMV</name>
    <dbReference type="NCBI Taxonomy" id="212035"/>
    <lineage>
        <taxon>Viruses</taxon>
        <taxon>Varidnaviria</taxon>
        <taxon>Bamfordvirae</taxon>
        <taxon>Nucleocytoviricota</taxon>
        <taxon>Megaviricetes</taxon>
        <taxon>Imitervirales</taxon>
        <taxon>Mimiviridae</taxon>
        <taxon>Megamimivirinae</taxon>
        <taxon>Mimivirus</taxon>
        <taxon>Mimivirus bradfordmassiliense</taxon>
    </lineage>
</organism>
<dbReference type="Proteomes" id="UP000274448">
    <property type="component" value="Segment"/>
</dbReference>
<evidence type="ECO:0000313" key="6">
    <source>
        <dbReference type="Proteomes" id="UP000201519"/>
    </source>
</evidence>
<dbReference type="PRINTS" id="PR00721">
    <property type="entry name" value="STOMATIN"/>
</dbReference>
<evidence type="ECO:0000256" key="1">
    <source>
        <dbReference type="ARBA" id="ARBA00008164"/>
    </source>
</evidence>
<accession>A0A0G2YDT0</accession>
<dbReference type="SMART" id="SM00244">
    <property type="entry name" value="PHB"/>
    <property type="match status" value="1"/>
</dbReference>
<evidence type="ECO:0000313" key="8">
    <source>
        <dbReference type="Proteomes" id="UP000274448"/>
    </source>
</evidence>
<dbReference type="EMBL" id="HQ336222">
    <property type="protein sequence ID" value="ADO18741.1"/>
    <property type="molecule type" value="Genomic_DNA"/>
</dbReference>
<protein>
    <submittedName>
        <fullName evidence="3">Putative band 7 family protein</fullName>
    </submittedName>
    <submittedName>
        <fullName evidence="4">Uncharacterized protein R614</fullName>
    </submittedName>
</protein>
<dbReference type="EMBL" id="KM982403">
    <property type="protein sequence ID" value="AKI81286.1"/>
    <property type="molecule type" value="Genomic_DNA"/>
</dbReference>
<dbReference type="GeneID" id="9925254"/>
<evidence type="ECO:0000313" key="3">
    <source>
        <dbReference type="EMBL" id="ADO18741.1"/>
    </source>
</evidence>
<dbReference type="InterPro" id="IPR043202">
    <property type="entry name" value="Band-7_stomatin-like"/>
</dbReference>
<dbReference type="EMBL" id="JN036606">
    <property type="protein sequence ID" value="AEJ34861.1"/>
    <property type="molecule type" value="Genomic_DNA"/>
</dbReference>
<dbReference type="GO" id="GO:0005886">
    <property type="term" value="C:plasma membrane"/>
    <property type="evidence" value="ECO:0007669"/>
    <property type="project" value="InterPro"/>
</dbReference>
<accession>E3VZA8</accession>
<evidence type="ECO:0000313" key="7">
    <source>
        <dbReference type="Proteomes" id="UP000240552"/>
    </source>
</evidence>
<dbReference type="FunFam" id="3.30.479.30:FF:000004">
    <property type="entry name" value="Putative membrane protease family, stomatin"/>
    <property type="match status" value="1"/>
</dbReference>
<dbReference type="PANTHER" id="PTHR10264">
    <property type="entry name" value="BAND 7 PROTEIN-RELATED"/>
    <property type="match status" value="1"/>
</dbReference>
<proteinExistence type="inferred from homology"/>
<dbReference type="SMR" id="A0A0G2YDT0"/>
<reference evidence="5 8" key="3">
    <citation type="submission" date="2014-10" db="EMBL/GenBank/DDBJ databases">
        <title>Pan-genome analysis of Brazilian lineage A amoebal mimiviruses.</title>
        <authorList>
            <person name="Assis F.L."/>
            <person name="Abrahao J.S."/>
            <person name="Kroon E.G."/>
            <person name="Dornas F.P."/>
            <person name="Andrade K.R."/>
            <person name="Borato P.V.M."/>
            <person name="Pilotto M.R."/>
            <person name="Benamar S."/>
            <person name="LaScola B."/>
            <person name="Colson P."/>
        </authorList>
    </citation>
    <scope>NUCLEOTIDE SEQUENCE [LARGE SCALE GENOMIC DNA]</scope>
    <source>
        <strain evidence="5 8">Amazonia</strain>
    </source>
</reference>
<dbReference type="Pfam" id="PF01145">
    <property type="entry name" value="Band_7"/>
    <property type="match status" value="1"/>
</dbReference>
<gene>
    <name evidence="3" type="primary">R614</name>
    <name evidence="4" type="ORF">MIMI_R614</name>
</gene>
<feature type="domain" description="Band 7" evidence="2">
    <location>
        <begin position="67"/>
        <end position="224"/>
    </location>
</feature>
<dbReference type="Gene3D" id="3.30.479.30">
    <property type="entry name" value="Band 7 domain"/>
    <property type="match status" value="1"/>
</dbReference>
<dbReference type="Proteomes" id="UP000201519">
    <property type="component" value="Segment"/>
</dbReference>
<reference evidence="3 6" key="2">
    <citation type="journal article" date="2011" name="Virol. J.">
        <title>Breaking the 1000-gene barrier for Mimivirus using ultra-deep genome and transcriptome sequencing.</title>
        <authorList>
            <person name="Legendre M."/>
            <person name="Santini S."/>
            <person name="Rico A."/>
            <person name="Abergel C."/>
            <person name="Claverie J.M."/>
        </authorList>
    </citation>
    <scope>NUCLEOTIDE SEQUENCE [LARGE SCALE GENOMIC DNA]</scope>
</reference>
<organismHost>
    <name type="scientific">Acanthamoeba polyphaga</name>
    <name type="common">Amoeba</name>
    <dbReference type="NCBI Taxonomy" id="5757"/>
</organismHost>
<dbReference type="Proteomes" id="UP000240552">
    <property type="component" value="Segment"/>
</dbReference>
<dbReference type="InterPro" id="IPR036013">
    <property type="entry name" value="Band_7/SPFH_dom_sf"/>
</dbReference>
<comment type="similarity">
    <text evidence="1">Belongs to the band 7/mec-2 family.</text>
</comment>
<dbReference type="InterPro" id="IPR001107">
    <property type="entry name" value="Band_7"/>
</dbReference>
<dbReference type="PANTHER" id="PTHR10264:SF19">
    <property type="entry name" value="AT06885P-RELATED"/>
    <property type="match status" value="1"/>
</dbReference>
<dbReference type="InterPro" id="IPR001972">
    <property type="entry name" value="Stomatin_HflK_fam"/>
</dbReference>
<sequence>MTDSTCPMIRNYGAIVPESQTMVKDDSELDIFSEKYREPVFASVLRSIGCFLGYACIPTNGLCGRYYPYKSISKGYRGVVQEFGRVKREINDGMHYVNPVTESISQVDMRIKVIDLDKKDVMTSDKLSIKIDSVVYYQVTNIHDALFKIDNVVQSIIELSYATLRNVIGNSTLEVCLTRRDKIAESIKSIVSEATNGWGIEIKSIQITDIVVPTDIINSLSSAIVAERQAEAKIILAQGNVKSAELMRQAADMLDSKVAMQVRSLEVIDKLATSNNSKIVFLPTDLNLSTRNNIIYSDIQSTN</sequence>
<keyword evidence="6" id="KW-1185">Reference proteome</keyword>
<evidence type="ECO:0000313" key="5">
    <source>
        <dbReference type="EMBL" id="AKI81286.1"/>
    </source>
</evidence>
<dbReference type="SUPFAM" id="SSF117892">
    <property type="entry name" value="Band 7/SPFH domain"/>
    <property type="match status" value="1"/>
</dbReference>
<dbReference type="KEGG" id="vg:9925254"/>
<dbReference type="GO" id="GO:0098552">
    <property type="term" value="C:side of membrane"/>
    <property type="evidence" value="ECO:0007669"/>
    <property type="project" value="UniProtKB-ARBA"/>
</dbReference>
<reference evidence="4 7" key="1">
    <citation type="journal article" date="2011" name="Proc. Natl. Acad. Sci. U.S.A.">
        <title>Mimivirus shows dramatic genome reduction after intraamoebal culture.</title>
        <authorList>
            <person name="Boyer M."/>
            <person name="Azza S."/>
            <person name="Barrassi L."/>
            <person name="Klose T."/>
            <person name="Campocasso A."/>
            <person name="Pagnier I."/>
            <person name="Fournous G."/>
            <person name="Borg A."/>
            <person name="Robert C."/>
            <person name="Zhang X."/>
            <person name="Desnues C."/>
            <person name="Henrissat B."/>
            <person name="Rossmann M.G."/>
            <person name="La Scola B."/>
            <person name="Raoult D."/>
        </authorList>
    </citation>
    <scope>NUCLEOTIDE SEQUENCE [LARGE SCALE GENOMIC DNA]</scope>
    <source>
        <strain evidence="4">M4</strain>
    </source>
</reference>
<dbReference type="Gene3D" id="6.10.250.2090">
    <property type="match status" value="1"/>
</dbReference>
<evidence type="ECO:0000313" key="4">
    <source>
        <dbReference type="EMBL" id="AEJ34861.1"/>
    </source>
</evidence>